<gene>
    <name evidence="1" type="ORF">BDR25DRAFT_349196</name>
</gene>
<reference evidence="1" key="1">
    <citation type="journal article" date="2020" name="Stud. Mycol.">
        <title>101 Dothideomycetes genomes: a test case for predicting lifestyles and emergence of pathogens.</title>
        <authorList>
            <person name="Haridas S."/>
            <person name="Albert R."/>
            <person name="Binder M."/>
            <person name="Bloem J."/>
            <person name="Labutti K."/>
            <person name="Salamov A."/>
            <person name="Andreopoulos B."/>
            <person name="Baker S."/>
            <person name="Barry K."/>
            <person name="Bills G."/>
            <person name="Bluhm B."/>
            <person name="Cannon C."/>
            <person name="Castanera R."/>
            <person name="Culley D."/>
            <person name="Daum C."/>
            <person name="Ezra D."/>
            <person name="Gonzalez J."/>
            <person name="Henrissat B."/>
            <person name="Kuo A."/>
            <person name="Liang C."/>
            <person name="Lipzen A."/>
            <person name="Lutzoni F."/>
            <person name="Magnuson J."/>
            <person name="Mondo S."/>
            <person name="Nolan M."/>
            <person name="Ohm R."/>
            <person name="Pangilinan J."/>
            <person name="Park H.-J."/>
            <person name="Ramirez L."/>
            <person name="Alfaro M."/>
            <person name="Sun H."/>
            <person name="Tritt A."/>
            <person name="Yoshinaga Y."/>
            <person name="Zwiers L.-H."/>
            <person name="Turgeon B."/>
            <person name="Goodwin S."/>
            <person name="Spatafora J."/>
            <person name="Crous P."/>
            <person name="Grigoriev I."/>
        </authorList>
    </citation>
    <scope>NUCLEOTIDE SEQUENCE</scope>
    <source>
        <strain evidence="1">ATCC 200398</strain>
    </source>
</reference>
<sequence length="1407" mass="157445">MSTHLESQHRTHGIQGAFDSRTKLFESLLSFSRVSASAVSTPSGSKHLQLNHYILPIIGKTMIHLSNMLAGLLQRIEGRSIERVRRPCRGRADQSSRANHHTMRKMKGTHQSISGSILAESRGLTSVGYPIFTKIRIVEFLGCLRSESTISREGRLALSCCVTISKGIQRTTFALGSSARLYASIETSFLTAFRVPVVPLSAVPPSWYRRLERRQTPSRTDLSYLLAERDFMPENTLAENIVQCHPTSIVSREGYRRCPKISVFRNSETLSVKIRDAANEITAAQIHPPTLRCALFGSLSFKNREAAARWASFNHGERSPLLEDDRHCSKTFAAAKREWLASALSSRCDVLRKFASNAPKRMSREQTYEHRQLRLKRIFYFVRRVERACWRRSAKFVQNSAKATLSTTRAYVSLLGLFRSQERLYEECCNVIRATFLRWQAVAHASSMMPFQGGVRCKSRRYLIDVQSGVHKGRCLRRRAKDVKDCIHLQKIQSERGIVVEIDRRWGVGGGPYPTQKLKGCMSWRLPTDHCIPPAHSGSGHSSLRLRHGSKSVCTTPRGFGPLRRTLKHKIAVRAFTGTRQTNTTIHILFAGLHGICRLLDRILAIFGLCRKYLSCNIKLLFQHSEAGTLLKSVHLGAVGIQGSTARVDPEPPEACVHRYMMRSDKYHEGEVILKVERRFAIHGYQTPAISISDKPKFTILKPTQIHHPTSTCTINSWIICRNLEASQTVSKKSTNPGVSTVSQQEYPPMDIPAELQTMIIIHLGPASPRDLYGRIMRHRPITMDSDARPDGCYNPRDVLTDLSPYPATHSNLFALFPNLDSGRIDAGNTFKDLCTHLPLHCNLDVDQIVRTSHVGYAWKIDGLLIIAAPGLGNLLKPSITRALAEEDQAFLALACRLGLHGGGCQLFSSSPSPEADVTRDTTGMQRQIYPHPFTWMLDTPIKRKAKTELQQNTASCYSDLGHHPRLEQDVNGGLLAKAQSFWNTYLKPSSNEPYTAVNPYHPKAIPLSPPLRNGMSLPNEQTTKGPVRSFDPVLELLDCGHKLHPCRLALALSKDMEFQYNDHGPRSPHSEGSLLTACMVDIAAYACLCLTRSCWDEGRINMDRRAACYDEKKSLERIKSWIKKYLRHSRVPITASINIFGQHSPQSSEQPYAEGTNPIQPHSSNLTPPPTMRPPVSSIVSTSFNGAYCATKTTSRSRVITIDLGLFALSDDPGSRSTDTIQAVVYDCHLLGIYTNDSTWRMKSSGRTLYNLQEAQSTNHMQTLQREKQLTFPGPRQHYYKSQGGLNLVRLINTSAELSLIDFALKESNCKVVNKASLTIKNQSKIPLHAVSKLGDVSRRLIDVVVSAGEAVTESHNSEEPRKSLSWPAPHKPRQKGCELFIPLVYNLVYNLLFALAKAAVTLVES</sequence>
<dbReference type="EMBL" id="MU003493">
    <property type="protein sequence ID" value="KAF2477250.1"/>
    <property type="molecule type" value="Genomic_DNA"/>
</dbReference>
<keyword evidence="2" id="KW-1185">Reference proteome</keyword>
<comment type="caution">
    <text evidence="1">The sequence shown here is derived from an EMBL/GenBank/DDBJ whole genome shotgun (WGS) entry which is preliminary data.</text>
</comment>
<dbReference type="Proteomes" id="UP000799755">
    <property type="component" value="Unassembled WGS sequence"/>
</dbReference>
<protein>
    <submittedName>
        <fullName evidence="1">Uncharacterized protein</fullName>
    </submittedName>
</protein>
<name>A0ACB6REV6_9PLEO</name>
<organism evidence="1 2">
    <name type="scientific">Lindgomyces ingoldianus</name>
    <dbReference type="NCBI Taxonomy" id="673940"/>
    <lineage>
        <taxon>Eukaryota</taxon>
        <taxon>Fungi</taxon>
        <taxon>Dikarya</taxon>
        <taxon>Ascomycota</taxon>
        <taxon>Pezizomycotina</taxon>
        <taxon>Dothideomycetes</taxon>
        <taxon>Pleosporomycetidae</taxon>
        <taxon>Pleosporales</taxon>
        <taxon>Lindgomycetaceae</taxon>
        <taxon>Lindgomyces</taxon>
    </lineage>
</organism>
<accession>A0ACB6REV6</accession>
<evidence type="ECO:0000313" key="2">
    <source>
        <dbReference type="Proteomes" id="UP000799755"/>
    </source>
</evidence>
<evidence type="ECO:0000313" key="1">
    <source>
        <dbReference type="EMBL" id="KAF2477250.1"/>
    </source>
</evidence>
<proteinExistence type="predicted"/>